<dbReference type="FunFam" id="1.10.1040.10:FF:000006">
    <property type="entry name" value="3-hydroxyisobutyrate dehydrogenase"/>
    <property type="match status" value="1"/>
</dbReference>
<comment type="catalytic activity">
    <reaction evidence="7 8">
        <text>3-hydroxy-2-methylpropanoate + NAD(+) = 2-methyl-3-oxopropanoate + NADH + H(+)</text>
        <dbReference type="Rhea" id="RHEA:17681"/>
        <dbReference type="ChEBI" id="CHEBI:11805"/>
        <dbReference type="ChEBI" id="CHEBI:15378"/>
        <dbReference type="ChEBI" id="CHEBI:57540"/>
        <dbReference type="ChEBI" id="CHEBI:57700"/>
        <dbReference type="ChEBI" id="CHEBI:57945"/>
        <dbReference type="EC" id="1.1.1.31"/>
    </reaction>
</comment>
<dbReference type="InterPro" id="IPR013328">
    <property type="entry name" value="6PGD_dom2"/>
</dbReference>
<dbReference type="PANTHER" id="PTHR22981">
    <property type="entry name" value="3-HYDROXYISOBUTYRATE DEHYDROGENASE-RELATED"/>
    <property type="match status" value="1"/>
</dbReference>
<dbReference type="InterPro" id="IPR006115">
    <property type="entry name" value="6PGDH_NADP-bd"/>
</dbReference>
<keyword evidence="5 8" id="KW-0560">Oxidoreductase</keyword>
<dbReference type="InterPro" id="IPR008927">
    <property type="entry name" value="6-PGluconate_DH-like_C_sf"/>
</dbReference>
<comment type="similarity">
    <text evidence="2">Belongs to the HIBADH-related family. 3-hydroxyisobutyrate dehydrogenase subfamily.</text>
</comment>
<keyword evidence="6 8" id="KW-0520">NAD</keyword>
<feature type="domain" description="6-phosphogluconate dehydrogenase NADP-binding" evidence="9">
    <location>
        <begin position="8"/>
        <end position="183"/>
    </location>
</feature>
<evidence type="ECO:0000259" key="9">
    <source>
        <dbReference type="Pfam" id="PF03446"/>
    </source>
</evidence>
<name>A0A165AKR1_9AGAM</name>
<evidence type="ECO:0000256" key="6">
    <source>
        <dbReference type="ARBA" id="ARBA00023027"/>
    </source>
</evidence>
<keyword evidence="12" id="KW-1185">Reference proteome</keyword>
<dbReference type="NCBIfam" id="TIGR01692">
    <property type="entry name" value="HIBADH"/>
    <property type="match status" value="1"/>
</dbReference>
<dbReference type="UniPathway" id="UPA00362"/>
<dbReference type="Pfam" id="PF14833">
    <property type="entry name" value="NAD_binding_11"/>
    <property type="match status" value="1"/>
</dbReference>
<dbReference type="GO" id="GO:0051287">
    <property type="term" value="F:NAD binding"/>
    <property type="evidence" value="ECO:0007669"/>
    <property type="project" value="InterPro"/>
</dbReference>
<dbReference type="Gene3D" id="1.10.1040.10">
    <property type="entry name" value="N-(1-d-carboxylethyl)-l-norvaline Dehydrogenase, domain 2"/>
    <property type="match status" value="1"/>
</dbReference>
<dbReference type="Pfam" id="PF03446">
    <property type="entry name" value="NAD_binding_2"/>
    <property type="match status" value="1"/>
</dbReference>
<evidence type="ECO:0000256" key="8">
    <source>
        <dbReference type="RuleBase" id="RU910714"/>
    </source>
</evidence>
<gene>
    <name evidence="11" type="ORF">SISNIDRAFT_480744</name>
</gene>
<evidence type="ECO:0000256" key="4">
    <source>
        <dbReference type="ARBA" id="ARBA00022456"/>
    </source>
</evidence>
<dbReference type="Gene3D" id="3.40.50.720">
    <property type="entry name" value="NAD(P)-binding Rossmann-like Domain"/>
    <property type="match status" value="2"/>
</dbReference>
<accession>A0A165AKR1</accession>
<keyword evidence="4 8" id="KW-0101">Branched-chain amino acid catabolism</keyword>
<proteinExistence type="inferred from homology"/>
<evidence type="ECO:0000256" key="7">
    <source>
        <dbReference type="ARBA" id="ARBA00049197"/>
    </source>
</evidence>
<reference evidence="11 12" key="1">
    <citation type="journal article" date="2016" name="Mol. Biol. Evol.">
        <title>Comparative Genomics of Early-Diverging Mushroom-Forming Fungi Provides Insights into the Origins of Lignocellulose Decay Capabilities.</title>
        <authorList>
            <person name="Nagy L.G."/>
            <person name="Riley R."/>
            <person name="Tritt A."/>
            <person name="Adam C."/>
            <person name="Daum C."/>
            <person name="Floudas D."/>
            <person name="Sun H."/>
            <person name="Yadav J.S."/>
            <person name="Pangilinan J."/>
            <person name="Larsson K.H."/>
            <person name="Matsuura K."/>
            <person name="Barry K."/>
            <person name="Labutti K."/>
            <person name="Kuo R."/>
            <person name="Ohm R.A."/>
            <person name="Bhattacharya S.S."/>
            <person name="Shirouzu T."/>
            <person name="Yoshinaga Y."/>
            <person name="Martin F.M."/>
            <person name="Grigoriev I.V."/>
            <person name="Hibbett D.S."/>
        </authorList>
    </citation>
    <scope>NUCLEOTIDE SEQUENCE [LARGE SCALE GENOMIC DNA]</scope>
    <source>
        <strain evidence="11 12">HHB9708</strain>
    </source>
</reference>
<dbReference type="InterPro" id="IPR002204">
    <property type="entry name" value="3-OH-isobutyrate_DH-rel_CS"/>
</dbReference>
<dbReference type="AlphaFoldDB" id="A0A165AKR1"/>
<evidence type="ECO:0000256" key="1">
    <source>
        <dbReference type="ARBA" id="ARBA00005109"/>
    </source>
</evidence>
<sequence length="723" mass="78302">MSLRQSTLGFIGLGRMGQHMAANLFAARPNDAYVVCDASPDAAAAFARRFSAEHPAASIHVAQSPAELAARSSTIISMLPSTPHVEQVYLSPGGIHDLLATLSAADAQRTLIIDSTTLDVQASRRVSQRIQTTGALFVDAPVSGGVTGAKAGTLSFLVGGSSAAFTASSPVLEAMGRRIIHCGEAGAGLAAKICNNLVLGVQQVVVAEAMLLGQRVGLDPRVLASVINSSTGACWASSENNPVKGALLNKTTPADRDYEGGFATALMSKDMGLAQRLAEETQTPIPLGEAAQSVYKEMAESDAENRELRSAMSSKPNVLIFGGVNTYSRHLAAYLVPESGESPVQNLRIVDKFSVYPPTTYLGAVFPRILKKPNVEYKQANLTVPATVSSVFDPPPNQEPYSYIFDFTGEIRYDRPDLVQVGQTLLVSRLIAQEAANRKVKAYVRIQLPWYDSPDKGLRDEKDHQKTNGVIGTWWHETLRSLAAIKDLNLVILRIGIGYGPYLNISQITTAVVIGRVYKFLEQEMKFLWSPNSPVHTVHLDDIARAAWSCATWIAPLGREEANIIAGEQIWFANDKSKLKGIDGVIDPSLTPIAPFFNLVDDSELTQQSLGTAIGEVFGIKTGFHGFVQATMAKMNMKDLVEDVNEEHVAAWNQILMASNPQIPNTPLSAYMDSHMFSKPGVAYSNAKIKRILGFTLLHPRFTPDEIRAVIDAFKEEGTWPNA</sequence>
<dbReference type="InterPro" id="IPR011548">
    <property type="entry name" value="HIBADH"/>
</dbReference>
<dbReference type="SUPFAM" id="SSF51735">
    <property type="entry name" value="NAD(P)-binding Rossmann-fold domains"/>
    <property type="match status" value="2"/>
</dbReference>
<evidence type="ECO:0000256" key="5">
    <source>
        <dbReference type="ARBA" id="ARBA00023002"/>
    </source>
</evidence>
<dbReference type="EC" id="1.1.1.31" evidence="3 8"/>
<dbReference type="PANTHER" id="PTHR22981:SF7">
    <property type="entry name" value="3-HYDROXYISOBUTYRATE DEHYDROGENASE, MITOCHONDRIAL"/>
    <property type="match status" value="1"/>
</dbReference>
<feature type="domain" description="3-hydroxyisobutyrate dehydrogenase-like NAD-binding" evidence="10">
    <location>
        <begin position="186"/>
        <end position="305"/>
    </location>
</feature>
<evidence type="ECO:0000259" key="10">
    <source>
        <dbReference type="Pfam" id="PF14833"/>
    </source>
</evidence>
<dbReference type="STRING" id="1314777.A0A165AKR1"/>
<dbReference type="GO" id="GO:0006574">
    <property type="term" value="P:L-valine catabolic process"/>
    <property type="evidence" value="ECO:0007669"/>
    <property type="project" value="UniProtKB-UniPathway"/>
</dbReference>
<comment type="pathway">
    <text evidence="1 8">Amino-acid degradation; L-valine degradation.</text>
</comment>
<dbReference type="InterPro" id="IPR036291">
    <property type="entry name" value="NAD(P)-bd_dom_sf"/>
</dbReference>
<dbReference type="GO" id="GO:0005739">
    <property type="term" value="C:mitochondrion"/>
    <property type="evidence" value="ECO:0007669"/>
    <property type="project" value="TreeGrafter"/>
</dbReference>
<dbReference type="GO" id="GO:0050661">
    <property type="term" value="F:NADP binding"/>
    <property type="evidence" value="ECO:0007669"/>
    <property type="project" value="InterPro"/>
</dbReference>
<evidence type="ECO:0000256" key="3">
    <source>
        <dbReference type="ARBA" id="ARBA00012991"/>
    </source>
</evidence>
<dbReference type="SUPFAM" id="SSF48179">
    <property type="entry name" value="6-phosphogluconate dehydrogenase C-terminal domain-like"/>
    <property type="match status" value="1"/>
</dbReference>
<dbReference type="Proteomes" id="UP000076722">
    <property type="component" value="Unassembled WGS sequence"/>
</dbReference>
<dbReference type="OrthoDB" id="16464at2759"/>
<dbReference type="EMBL" id="KV419394">
    <property type="protein sequence ID" value="KZS99173.1"/>
    <property type="molecule type" value="Genomic_DNA"/>
</dbReference>
<dbReference type="GO" id="GO:0008442">
    <property type="term" value="F:3-hydroxyisobutyrate dehydrogenase activity"/>
    <property type="evidence" value="ECO:0007669"/>
    <property type="project" value="UniProtKB-EC"/>
</dbReference>
<protein>
    <recommendedName>
        <fullName evidence="3 8">3-hydroxyisobutyrate dehydrogenase</fullName>
        <shortName evidence="8">HIBADH</shortName>
        <ecNumber evidence="3 8">1.1.1.31</ecNumber>
    </recommendedName>
</protein>
<evidence type="ECO:0000313" key="11">
    <source>
        <dbReference type="EMBL" id="KZS99173.1"/>
    </source>
</evidence>
<dbReference type="InterPro" id="IPR029154">
    <property type="entry name" value="HIBADH-like_NADP-bd"/>
</dbReference>
<dbReference type="PROSITE" id="PS00895">
    <property type="entry name" value="3_HYDROXYISOBUT_DH"/>
    <property type="match status" value="1"/>
</dbReference>
<evidence type="ECO:0000256" key="2">
    <source>
        <dbReference type="ARBA" id="ARBA00006013"/>
    </source>
</evidence>
<evidence type="ECO:0000313" key="12">
    <source>
        <dbReference type="Proteomes" id="UP000076722"/>
    </source>
</evidence>
<organism evidence="11 12">
    <name type="scientific">Sistotremastrum niveocremeum HHB9708</name>
    <dbReference type="NCBI Taxonomy" id="1314777"/>
    <lineage>
        <taxon>Eukaryota</taxon>
        <taxon>Fungi</taxon>
        <taxon>Dikarya</taxon>
        <taxon>Basidiomycota</taxon>
        <taxon>Agaricomycotina</taxon>
        <taxon>Agaricomycetes</taxon>
        <taxon>Sistotremastrales</taxon>
        <taxon>Sistotremastraceae</taxon>
        <taxon>Sertulicium</taxon>
        <taxon>Sertulicium niveocremeum</taxon>
    </lineage>
</organism>